<dbReference type="SMART" id="SM00256">
    <property type="entry name" value="FBOX"/>
    <property type="match status" value="1"/>
</dbReference>
<dbReference type="PANTHER" id="PTHR31672">
    <property type="entry name" value="BNACNNG10540D PROTEIN"/>
    <property type="match status" value="1"/>
</dbReference>
<dbReference type="eggNOG" id="ENOG502QS4I">
    <property type="taxonomic scope" value="Eukaryota"/>
</dbReference>
<dbReference type="PROSITE" id="PS50181">
    <property type="entry name" value="FBOX"/>
    <property type="match status" value="1"/>
</dbReference>
<dbReference type="InterPro" id="IPR017451">
    <property type="entry name" value="F-box-assoc_interact_dom"/>
</dbReference>
<dbReference type="SUPFAM" id="SSF50965">
    <property type="entry name" value="Galactose oxidase, central domain"/>
    <property type="match status" value="1"/>
</dbReference>
<evidence type="ECO:0000313" key="2">
    <source>
        <dbReference type="EnsemblPlants" id="KQL24957"/>
    </source>
</evidence>
<accession>K4A337</accession>
<keyword evidence="3" id="KW-1185">Reference proteome</keyword>
<dbReference type="InParanoid" id="K4A337"/>
<dbReference type="SUPFAM" id="SSF81383">
    <property type="entry name" value="F-box domain"/>
    <property type="match status" value="1"/>
</dbReference>
<dbReference type="Gramene" id="KQL24957">
    <property type="protein sequence ID" value="KQL24957"/>
    <property type="gene ID" value="SETIT_033290mg"/>
</dbReference>
<dbReference type="InterPro" id="IPR050796">
    <property type="entry name" value="SCF_F-box_component"/>
</dbReference>
<dbReference type="HOGENOM" id="CLU_027176_10_1_1"/>
<dbReference type="Pfam" id="PF00646">
    <property type="entry name" value="F-box"/>
    <property type="match status" value="1"/>
</dbReference>
<dbReference type="OMA" id="KISECAD"/>
<dbReference type="EMBL" id="AGNK02001153">
    <property type="status" value="NOT_ANNOTATED_CDS"/>
    <property type="molecule type" value="Genomic_DNA"/>
</dbReference>
<dbReference type="STRING" id="4555.K4A337"/>
<organism evidence="2 3">
    <name type="scientific">Setaria italica</name>
    <name type="common">Foxtail millet</name>
    <name type="synonym">Panicum italicum</name>
    <dbReference type="NCBI Taxonomy" id="4555"/>
    <lineage>
        <taxon>Eukaryota</taxon>
        <taxon>Viridiplantae</taxon>
        <taxon>Streptophyta</taxon>
        <taxon>Embryophyta</taxon>
        <taxon>Tracheophyta</taxon>
        <taxon>Spermatophyta</taxon>
        <taxon>Magnoliopsida</taxon>
        <taxon>Liliopsida</taxon>
        <taxon>Poales</taxon>
        <taxon>Poaceae</taxon>
        <taxon>PACMAD clade</taxon>
        <taxon>Panicoideae</taxon>
        <taxon>Panicodae</taxon>
        <taxon>Paniceae</taxon>
        <taxon>Cenchrinae</taxon>
        <taxon>Setaria</taxon>
    </lineage>
</organism>
<dbReference type="Proteomes" id="UP000004995">
    <property type="component" value="Unassembled WGS sequence"/>
</dbReference>
<name>K4A337_SETIT</name>
<reference evidence="3" key="1">
    <citation type="journal article" date="2012" name="Nat. Biotechnol.">
        <title>Reference genome sequence of the model plant Setaria.</title>
        <authorList>
            <person name="Bennetzen J.L."/>
            <person name="Schmutz J."/>
            <person name="Wang H."/>
            <person name="Percifield R."/>
            <person name="Hawkins J."/>
            <person name="Pontaroli A.C."/>
            <person name="Estep M."/>
            <person name="Feng L."/>
            <person name="Vaughn J.N."/>
            <person name="Grimwood J."/>
            <person name="Jenkins J."/>
            <person name="Barry K."/>
            <person name="Lindquist E."/>
            <person name="Hellsten U."/>
            <person name="Deshpande S."/>
            <person name="Wang X."/>
            <person name="Wu X."/>
            <person name="Mitros T."/>
            <person name="Triplett J."/>
            <person name="Yang X."/>
            <person name="Ye C.Y."/>
            <person name="Mauro-Herrera M."/>
            <person name="Wang L."/>
            <person name="Li P."/>
            <person name="Sharma M."/>
            <person name="Sharma R."/>
            <person name="Ronald P.C."/>
            <person name="Panaud O."/>
            <person name="Kellogg E.A."/>
            <person name="Brutnell T.P."/>
            <person name="Doust A.N."/>
            <person name="Tuskan G.A."/>
            <person name="Rokhsar D."/>
            <person name="Devos K.M."/>
        </authorList>
    </citation>
    <scope>NUCLEOTIDE SEQUENCE [LARGE SCALE GENOMIC DNA]</scope>
    <source>
        <strain evidence="3">cv. Yugu1</strain>
    </source>
</reference>
<evidence type="ECO:0000259" key="1">
    <source>
        <dbReference type="PROSITE" id="PS50181"/>
    </source>
</evidence>
<dbReference type="NCBIfam" id="TIGR01640">
    <property type="entry name" value="F_box_assoc_1"/>
    <property type="match status" value="1"/>
</dbReference>
<feature type="domain" description="F-box" evidence="1">
    <location>
        <begin position="8"/>
        <end position="55"/>
    </location>
</feature>
<dbReference type="PANTHER" id="PTHR31672:SF13">
    <property type="entry name" value="F-BOX PROTEIN CPR30-LIKE"/>
    <property type="match status" value="1"/>
</dbReference>
<dbReference type="Pfam" id="PF08268">
    <property type="entry name" value="FBA_3"/>
    <property type="match status" value="1"/>
</dbReference>
<protein>
    <recommendedName>
        <fullName evidence="1">F-box domain-containing protein</fullName>
    </recommendedName>
</protein>
<sequence>MEVQARKKQCITLLPEDMIELILVWLPANTLTRHRIVCKQWNRIIQDPQFIMAHLQRAPHRPLLFYNRASISNKLYPSEAILFDEAWSPSRWNVPVIEPDDFLCASCNGLVLLYSDKSTIKIANLATGKCLHIAKPGKAHGRGVTSAVTKEYKVIHILCEKVHAYGDKFDIIQVYTLGEDKWRDIRVPEVQSLYDMERSGVVIVDGAMYWLNGKKENKWGRAVVSFDLSEERFEWIQLPNNADLENSPRGQECYNVSRGLVGKLQIWTLDNKIDQSWSQKYIIQLSSVNIPRLYFIHGGKIVVYDHGRNLYYHELIGQNVRIEQRKMMKLLNYGPRWRRSMQSYKHVESLNQLNWVEQKRVMGMLNANMERLAVPAV</sequence>
<dbReference type="AlphaFoldDB" id="K4A337"/>
<evidence type="ECO:0000313" key="3">
    <source>
        <dbReference type="Proteomes" id="UP000004995"/>
    </source>
</evidence>
<dbReference type="CDD" id="cd22157">
    <property type="entry name" value="F-box_AtFBW1-like"/>
    <property type="match status" value="1"/>
</dbReference>
<dbReference type="InterPro" id="IPR036047">
    <property type="entry name" value="F-box-like_dom_sf"/>
</dbReference>
<reference evidence="2" key="2">
    <citation type="submission" date="2018-08" db="UniProtKB">
        <authorList>
            <consortium name="EnsemblPlants"/>
        </authorList>
    </citation>
    <scope>IDENTIFICATION</scope>
    <source>
        <strain evidence="2">Yugu1</strain>
    </source>
</reference>
<proteinExistence type="predicted"/>
<dbReference type="InterPro" id="IPR013187">
    <property type="entry name" value="F-box-assoc_dom_typ3"/>
</dbReference>
<dbReference type="InterPro" id="IPR011043">
    <property type="entry name" value="Gal_Oxase/kelch_b-propeller"/>
</dbReference>
<dbReference type="Gene3D" id="1.20.1280.50">
    <property type="match status" value="1"/>
</dbReference>
<dbReference type="EnsemblPlants" id="KQL24957">
    <property type="protein sequence ID" value="KQL24957"/>
    <property type="gene ID" value="SETIT_033290mg"/>
</dbReference>
<dbReference type="FunCoup" id="K4A337">
    <property type="interactions" value="232"/>
</dbReference>
<dbReference type="InterPro" id="IPR001810">
    <property type="entry name" value="F-box_dom"/>
</dbReference>